<dbReference type="Proteomes" id="UP000054047">
    <property type="component" value="Unassembled WGS sequence"/>
</dbReference>
<evidence type="ECO:0000313" key="1">
    <source>
        <dbReference type="EMBL" id="KIH60818.1"/>
    </source>
</evidence>
<proteinExistence type="predicted"/>
<protein>
    <submittedName>
        <fullName evidence="1">Uncharacterized protein</fullName>
    </submittedName>
</protein>
<gene>
    <name evidence="1" type="ORF">ANCDUO_08919</name>
</gene>
<reference evidence="1 2" key="1">
    <citation type="submission" date="2013-12" db="EMBL/GenBank/DDBJ databases">
        <title>Draft genome of the parsitic nematode Ancylostoma duodenale.</title>
        <authorList>
            <person name="Mitreva M."/>
        </authorList>
    </citation>
    <scope>NUCLEOTIDE SEQUENCE [LARGE SCALE GENOMIC DNA]</scope>
    <source>
        <strain evidence="1 2">Zhejiang</strain>
    </source>
</reference>
<name>A0A0C2CV80_9BILA</name>
<organism evidence="1 2">
    <name type="scientific">Ancylostoma duodenale</name>
    <dbReference type="NCBI Taxonomy" id="51022"/>
    <lineage>
        <taxon>Eukaryota</taxon>
        <taxon>Metazoa</taxon>
        <taxon>Ecdysozoa</taxon>
        <taxon>Nematoda</taxon>
        <taxon>Chromadorea</taxon>
        <taxon>Rhabditida</taxon>
        <taxon>Rhabditina</taxon>
        <taxon>Rhabditomorpha</taxon>
        <taxon>Strongyloidea</taxon>
        <taxon>Ancylostomatidae</taxon>
        <taxon>Ancylostomatinae</taxon>
        <taxon>Ancylostoma</taxon>
    </lineage>
</organism>
<keyword evidence="2" id="KW-1185">Reference proteome</keyword>
<dbReference type="OrthoDB" id="5895902at2759"/>
<evidence type="ECO:0000313" key="2">
    <source>
        <dbReference type="Proteomes" id="UP000054047"/>
    </source>
</evidence>
<accession>A0A0C2CV80</accession>
<dbReference type="AlphaFoldDB" id="A0A0C2CV80"/>
<dbReference type="EMBL" id="KN730605">
    <property type="protein sequence ID" value="KIH60818.1"/>
    <property type="molecule type" value="Genomic_DNA"/>
</dbReference>
<sequence length="113" mass="12668">MLNRPIILVVDNALTSSSSQLDVEVQAKKIVKFGIDPHLLNRKRPIWVVSCSNESMFMTKFVLTRTPTPPTALLSQVSRNSSSPAPKMTFGDLCFLIDDVLPNFPDLHHQILH</sequence>